<dbReference type="GO" id="GO:0006508">
    <property type="term" value="P:proteolysis"/>
    <property type="evidence" value="ECO:0007669"/>
    <property type="project" value="InterPro"/>
</dbReference>
<protein>
    <submittedName>
        <fullName evidence="1">Membrane dipeptidase</fullName>
    </submittedName>
</protein>
<dbReference type="Gene3D" id="3.20.20.140">
    <property type="entry name" value="Metal-dependent hydrolases"/>
    <property type="match status" value="1"/>
</dbReference>
<dbReference type="EMBL" id="VXRG01000080">
    <property type="protein sequence ID" value="MXY93690.1"/>
    <property type="molecule type" value="Genomic_DNA"/>
</dbReference>
<proteinExistence type="predicted"/>
<gene>
    <name evidence="1" type="ORF">F4Y42_09600</name>
</gene>
<dbReference type="GO" id="GO:0070573">
    <property type="term" value="F:metallodipeptidase activity"/>
    <property type="evidence" value="ECO:0007669"/>
    <property type="project" value="InterPro"/>
</dbReference>
<dbReference type="PANTHER" id="PTHR10443">
    <property type="entry name" value="MICROSOMAL DIPEPTIDASE"/>
    <property type="match status" value="1"/>
</dbReference>
<accession>A0A6B0YRP8</accession>
<dbReference type="PROSITE" id="PS51365">
    <property type="entry name" value="RENAL_DIPEPTIDASE_2"/>
    <property type="match status" value="1"/>
</dbReference>
<dbReference type="Pfam" id="PF01244">
    <property type="entry name" value="Peptidase_M19"/>
    <property type="match status" value="1"/>
</dbReference>
<organism evidence="1">
    <name type="scientific">Caldilineaceae bacterium SB0664_bin_27</name>
    <dbReference type="NCBI Taxonomy" id="2605260"/>
    <lineage>
        <taxon>Bacteria</taxon>
        <taxon>Bacillati</taxon>
        <taxon>Chloroflexota</taxon>
        <taxon>Caldilineae</taxon>
        <taxon>Caldilineales</taxon>
        <taxon>Caldilineaceae</taxon>
    </lineage>
</organism>
<dbReference type="AlphaFoldDB" id="A0A6B0YRP8"/>
<dbReference type="InterPro" id="IPR032466">
    <property type="entry name" value="Metal_Hydrolase"/>
</dbReference>
<comment type="caution">
    <text evidence="1">The sequence shown here is derived from an EMBL/GenBank/DDBJ whole genome shotgun (WGS) entry which is preliminary data.</text>
</comment>
<dbReference type="InterPro" id="IPR008257">
    <property type="entry name" value="Pept_M19"/>
</dbReference>
<name>A0A6B0YRP8_9CHLR</name>
<evidence type="ECO:0000313" key="1">
    <source>
        <dbReference type="EMBL" id="MXY93690.1"/>
    </source>
</evidence>
<reference evidence="1" key="1">
    <citation type="submission" date="2019-09" db="EMBL/GenBank/DDBJ databases">
        <title>Characterisation of the sponge microbiome using genome-centric metagenomics.</title>
        <authorList>
            <person name="Engelberts J.P."/>
            <person name="Robbins S.J."/>
            <person name="De Goeij J.M."/>
            <person name="Aranda M."/>
            <person name="Bell S.C."/>
            <person name="Webster N.S."/>
        </authorList>
    </citation>
    <scope>NUCLEOTIDE SEQUENCE</scope>
    <source>
        <strain evidence="1">SB0664_bin_27</strain>
    </source>
</reference>
<dbReference type="SUPFAM" id="SSF51556">
    <property type="entry name" value="Metallo-dependent hydrolases"/>
    <property type="match status" value="1"/>
</dbReference>
<sequence>MSASSAEDARELYQEALIIDGLNVSNWDSPAVFESLHAGGVTAFNATVATLENYTQTLDNIAAWLGRFRTYEETVLQVKSVEDILRAKRENKVGVILGFQNATPIENDLDRLALFRALGVLIIQVTFHERNLLGSGCYERRDDGLSHFGVDAIEDMNRLGILIDLSHVGIRSTMEAIEASTKPVAITHANAKSYYDVPRNKTDEAIERVAEGGGVIGATAIAAFLRTGSESKLEDFIDAIDDMVSRVGIDHVGFGTDFTQDQPESFGRYIGSQQGTKFPAKFVDTSRSQRAGLRYPLGLESPDEMPNLAGALLDRGYSAGDVEKILGGNWLRLFREVWEV</sequence>
<dbReference type="PANTHER" id="PTHR10443:SF12">
    <property type="entry name" value="DIPEPTIDASE"/>
    <property type="match status" value="1"/>
</dbReference>